<dbReference type="EMBL" id="AGEJ01000010">
    <property type="protein sequence ID" value="EMD17126.1"/>
    <property type="molecule type" value="Genomic_DNA"/>
</dbReference>
<feature type="transmembrane region" description="Helical" evidence="1">
    <location>
        <begin position="37"/>
        <end position="58"/>
    </location>
</feature>
<feature type="non-terminal residue" evidence="2">
    <location>
        <position position="1"/>
    </location>
</feature>
<keyword evidence="1" id="KW-0472">Membrane</keyword>
<reference evidence="2 3" key="1">
    <citation type="submission" date="2013-02" db="EMBL/GenBank/DDBJ databases">
        <title>The Genome Sequence of Lactobacillus catenaformis F0143.</title>
        <authorList>
            <consortium name="The Broad Institute Genome Sequencing Platform"/>
            <person name="Earl A."/>
            <person name="Ward D."/>
            <person name="Feldgarden M."/>
            <person name="Gevers D."/>
            <person name="Izard J."/>
            <person name="Blanton J.M."/>
            <person name="Mathney J."/>
            <person name="Dewhirst F.E."/>
            <person name="Young S.K."/>
            <person name="Zeng Q."/>
            <person name="Gargeya S."/>
            <person name="Fitzgerald M."/>
            <person name="Haas B."/>
            <person name="Abouelleil A."/>
            <person name="Alvarado L."/>
            <person name="Arachchi H.M."/>
            <person name="Berlin A."/>
            <person name="Chapman S.B."/>
            <person name="Gearin G."/>
            <person name="Goldberg J."/>
            <person name="Griggs A."/>
            <person name="Gujja S."/>
            <person name="Hansen M."/>
            <person name="Heiman D."/>
            <person name="Howarth C."/>
            <person name="Larimer J."/>
            <person name="Lui A."/>
            <person name="MacDonald P.J.P."/>
            <person name="McCowen C."/>
            <person name="Montmayeur A."/>
            <person name="Murphy C."/>
            <person name="Neiman D."/>
            <person name="Pearson M."/>
            <person name="Priest M."/>
            <person name="Roberts A."/>
            <person name="Saif S."/>
            <person name="Shea T."/>
            <person name="Sisk P."/>
            <person name="Stolte C."/>
            <person name="Sykes S."/>
            <person name="Wortman J."/>
            <person name="Nusbaum C."/>
            <person name="Birren B."/>
        </authorList>
    </citation>
    <scope>NUCLEOTIDE SEQUENCE [LARGE SCALE GENOMIC DNA]</scope>
    <source>
        <strain evidence="2 3">OT 569</strain>
    </source>
</reference>
<accession>M2Q4F6</accession>
<dbReference type="AlphaFoldDB" id="M2Q4F6"/>
<dbReference type="PATRIC" id="fig|999415.3.peg.495"/>
<dbReference type="RefSeq" id="WP_004801698.1">
    <property type="nucleotide sequence ID" value="NZ_KB446647.1"/>
</dbReference>
<organism evidence="2 3">
    <name type="scientific">Eggerthia catenaformis OT 569 = DSM 20559</name>
    <dbReference type="NCBI Taxonomy" id="999415"/>
    <lineage>
        <taxon>Bacteria</taxon>
        <taxon>Bacillati</taxon>
        <taxon>Bacillota</taxon>
        <taxon>Erysipelotrichia</taxon>
        <taxon>Erysipelotrichales</taxon>
        <taxon>Coprobacillaceae</taxon>
        <taxon>Eggerthia</taxon>
    </lineage>
</organism>
<dbReference type="eggNOG" id="ENOG5033EVH">
    <property type="taxonomic scope" value="Bacteria"/>
</dbReference>
<comment type="caution">
    <text evidence="2">The sequence shown here is derived from an EMBL/GenBank/DDBJ whole genome shotgun (WGS) entry which is preliminary data.</text>
</comment>
<name>M2Q4F6_9FIRM</name>
<keyword evidence="3" id="KW-1185">Reference proteome</keyword>
<proteinExistence type="predicted"/>
<evidence type="ECO:0000313" key="2">
    <source>
        <dbReference type="EMBL" id="EMD17126.1"/>
    </source>
</evidence>
<evidence type="ECO:0000256" key="1">
    <source>
        <dbReference type="SAM" id="Phobius"/>
    </source>
</evidence>
<evidence type="ECO:0000313" key="3">
    <source>
        <dbReference type="Proteomes" id="UP000011758"/>
    </source>
</evidence>
<gene>
    <name evidence="2" type="ORF">HMPREF9943_00497</name>
</gene>
<keyword evidence="1" id="KW-1133">Transmembrane helix</keyword>
<sequence length="288" mass="31575">GDFNANAGGFNASSQGSFNSGTNSLAVGHKNNKTVKVVVIVLLVAALLFGAYKAYGYFFGGTKIDLAKNITLKFFGESGQGRIIGITNNIDYDKSDSKLYSFVSSLRYTYDKQSGLSNGDKIKVTVIYDKDQANKLGLKITSSEKTVEVKDLLTRFASAKDVPQDLVTSYRTIADQKINGTFTSGTVFDYKSTFESVWFQRSTASASSIYQDRVVYVYKVAVTSKTTNTVFNYYYSVTFNGVNSGYKTASKYASVIRLYDSSTYQSITDASQIEKALTNNNYTASKIG</sequence>
<dbReference type="Proteomes" id="UP000011758">
    <property type="component" value="Unassembled WGS sequence"/>
</dbReference>
<protein>
    <submittedName>
        <fullName evidence="2">Uncharacterized protein</fullName>
    </submittedName>
</protein>
<dbReference type="BioCyc" id="ECAT999415-HMP:GTTI-514-MONOMER"/>
<dbReference type="STRING" id="999415.HMPREF9943_00497"/>
<keyword evidence="1" id="KW-0812">Transmembrane</keyword>